<evidence type="ECO:0000313" key="8">
    <source>
        <dbReference type="Proteomes" id="UP000238563"/>
    </source>
</evidence>
<dbReference type="InterPro" id="IPR036271">
    <property type="entry name" value="Tet_transcr_reg_TetR-rel_C_sf"/>
</dbReference>
<keyword evidence="5" id="KW-0812">Transmembrane</keyword>
<keyword evidence="3" id="KW-0804">Transcription</keyword>
<dbReference type="PRINTS" id="PR00455">
    <property type="entry name" value="HTHTETR"/>
</dbReference>
<keyword evidence="5" id="KW-1133">Transmembrane helix</keyword>
<keyword evidence="8" id="KW-1185">Reference proteome</keyword>
<dbReference type="AlphaFoldDB" id="A0A2S9JX75"/>
<evidence type="ECO:0000313" key="7">
    <source>
        <dbReference type="EMBL" id="PRD57822.1"/>
    </source>
</evidence>
<feature type="domain" description="HTH tetR-type" evidence="6">
    <location>
        <begin position="9"/>
        <end position="69"/>
    </location>
</feature>
<evidence type="ECO:0000256" key="3">
    <source>
        <dbReference type="ARBA" id="ARBA00023163"/>
    </source>
</evidence>
<dbReference type="Proteomes" id="UP000238563">
    <property type="component" value="Unassembled WGS sequence"/>
</dbReference>
<feature type="DNA-binding region" description="H-T-H motif" evidence="4">
    <location>
        <begin position="32"/>
        <end position="51"/>
    </location>
</feature>
<dbReference type="Gene3D" id="1.10.10.60">
    <property type="entry name" value="Homeodomain-like"/>
    <property type="match status" value="1"/>
</dbReference>
<feature type="transmembrane region" description="Helical" evidence="5">
    <location>
        <begin position="153"/>
        <end position="170"/>
    </location>
</feature>
<dbReference type="OrthoDB" id="9798857at2"/>
<gene>
    <name evidence="7" type="ORF">C5750_01300</name>
</gene>
<dbReference type="RefSeq" id="WP_105732063.1">
    <property type="nucleotide sequence ID" value="NZ_PVBT01000001.1"/>
</dbReference>
<proteinExistence type="predicted"/>
<evidence type="ECO:0000256" key="5">
    <source>
        <dbReference type="SAM" id="Phobius"/>
    </source>
</evidence>
<evidence type="ECO:0000256" key="2">
    <source>
        <dbReference type="ARBA" id="ARBA00023125"/>
    </source>
</evidence>
<dbReference type="PROSITE" id="PS50977">
    <property type="entry name" value="HTH_TETR_2"/>
    <property type="match status" value="1"/>
</dbReference>
<accession>A0A2S9JX75</accession>
<reference evidence="7 8" key="1">
    <citation type="submission" date="2018-02" db="EMBL/GenBank/DDBJ databases">
        <title>The draft genome of Phyllobacterium myrsinacearum DSM5892.</title>
        <authorList>
            <person name="Li L."/>
            <person name="Liu L."/>
            <person name="Zhang X."/>
            <person name="Wang T."/>
        </authorList>
    </citation>
    <scope>NUCLEOTIDE SEQUENCE [LARGE SCALE GENOMIC DNA]</scope>
    <source>
        <strain evidence="7 8">DSM 5892</strain>
    </source>
</reference>
<dbReference type="Gene3D" id="1.10.357.10">
    <property type="entry name" value="Tetracycline Repressor, domain 2"/>
    <property type="match status" value="1"/>
</dbReference>
<dbReference type="PANTHER" id="PTHR47506:SF7">
    <property type="entry name" value="TRANSCRIPTIONAL REGULATORY PROTEIN"/>
    <property type="match status" value="1"/>
</dbReference>
<evidence type="ECO:0000256" key="4">
    <source>
        <dbReference type="PROSITE-ProRule" id="PRU00335"/>
    </source>
</evidence>
<keyword evidence="5" id="KW-0472">Membrane</keyword>
<dbReference type="PANTHER" id="PTHR47506">
    <property type="entry name" value="TRANSCRIPTIONAL REGULATORY PROTEIN"/>
    <property type="match status" value="1"/>
</dbReference>
<dbReference type="EMBL" id="PVBT01000001">
    <property type="protein sequence ID" value="PRD57822.1"/>
    <property type="molecule type" value="Genomic_DNA"/>
</dbReference>
<keyword evidence="1" id="KW-0805">Transcription regulation</keyword>
<sequence length="192" mass="20293">MRVSRDQAAQNRARIIEIAGQQFREKGFDGIGVADVMKSAGLTHGGFYGHFNSKDDLIAEACAAAMALSVRRWTSLSEASPGDALGAITQSYLAGDAHGEGQMSGCMMAALAPDIARRGGPVRSRFTEGTKALLDILINAVTGRSKARQREKAIAIMAGLVGTVVLARAVDDPDFAREIKRVGEAAFGRDAE</sequence>
<dbReference type="Pfam" id="PF00440">
    <property type="entry name" value="TetR_N"/>
    <property type="match status" value="1"/>
</dbReference>
<evidence type="ECO:0000259" key="6">
    <source>
        <dbReference type="PROSITE" id="PS50977"/>
    </source>
</evidence>
<dbReference type="GO" id="GO:0003677">
    <property type="term" value="F:DNA binding"/>
    <property type="evidence" value="ECO:0007669"/>
    <property type="project" value="UniProtKB-UniRule"/>
</dbReference>
<dbReference type="SUPFAM" id="SSF46689">
    <property type="entry name" value="Homeodomain-like"/>
    <property type="match status" value="1"/>
</dbReference>
<comment type="caution">
    <text evidence="7">The sequence shown here is derived from an EMBL/GenBank/DDBJ whole genome shotgun (WGS) entry which is preliminary data.</text>
</comment>
<organism evidence="7 8">
    <name type="scientific">Phyllobacterium myrsinacearum</name>
    <dbReference type="NCBI Taxonomy" id="28101"/>
    <lineage>
        <taxon>Bacteria</taxon>
        <taxon>Pseudomonadati</taxon>
        <taxon>Pseudomonadota</taxon>
        <taxon>Alphaproteobacteria</taxon>
        <taxon>Hyphomicrobiales</taxon>
        <taxon>Phyllobacteriaceae</taxon>
        <taxon>Phyllobacterium</taxon>
    </lineage>
</organism>
<protein>
    <submittedName>
        <fullName evidence="7">TetR family transcriptional regulator</fullName>
    </submittedName>
</protein>
<dbReference type="InterPro" id="IPR001647">
    <property type="entry name" value="HTH_TetR"/>
</dbReference>
<evidence type="ECO:0000256" key="1">
    <source>
        <dbReference type="ARBA" id="ARBA00023015"/>
    </source>
</evidence>
<keyword evidence="2 4" id="KW-0238">DNA-binding</keyword>
<name>A0A2S9JX75_9HYPH</name>
<dbReference type="InterPro" id="IPR009057">
    <property type="entry name" value="Homeodomain-like_sf"/>
</dbReference>
<dbReference type="SUPFAM" id="SSF48498">
    <property type="entry name" value="Tetracyclin repressor-like, C-terminal domain"/>
    <property type="match status" value="1"/>
</dbReference>